<feature type="domain" description="ABC transporter" evidence="4">
    <location>
        <begin position="29"/>
        <end position="269"/>
    </location>
</feature>
<evidence type="ECO:0000256" key="2">
    <source>
        <dbReference type="ARBA" id="ARBA00022741"/>
    </source>
</evidence>
<evidence type="ECO:0000259" key="4">
    <source>
        <dbReference type="PROSITE" id="PS50893"/>
    </source>
</evidence>
<evidence type="ECO:0000256" key="1">
    <source>
        <dbReference type="ARBA" id="ARBA00022448"/>
    </source>
</evidence>
<proteinExistence type="predicted"/>
<dbReference type="InterPro" id="IPR003439">
    <property type="entry name" value="ABC_transporter-like_ATP-bd"/>
</dbReference>
<dbReference type="InterPro" id="IPR027417">
    <property type="entry name" value="P-loop_NTPase"/>
</dbReference>
<dbReference type="GO" id="GO:0016887">
    <property type="term" value="F:ATP hydrolysis activity"/>
    <property type="evidence" value="ECO:0007669"/>
    <property type="project" value="InterPro"/>
</dbReference>
<keyword evidence="3 5" id="KW-0067">ATP-binding</keyword>
<dbReference type="Pfam" id="PF12399">
    <property type="entry name" value="BCA_ABC_TP_C"/>
    <property type="match status" value="1"/>
</dbReference>
<evidence type="ECO:0000313" key="5">
    <source>
        <dbReference type="EMBL" id="PTM52836.1"/>
    </source>
</evidence>
<dbReference type="EMBL" id="PZZL01000007">
    <property type="protein sequence ID" value="PTM52836.1"/>
    <property type="molecule type" value="Genomic_DNA"/>
</dbReference>
<dbReference type="InterPro" id="IPR032823">
    <property type="entry name" value="BCA_ABC_TP_C"/>
</dbReference>
<dbReference type="CDD" id="cd03219">
    <property type="entry name" value="ABC_Mj1267_LivG_branched"/>
    <property type="match status" value="1"/>
</dbReference>
<evidence type="ECO:0000256" key="3">
    <source>
        <dbReference type="ARBA" id="ARBA00022840"/>
    </source>
</evidence>
<dbReference type="InterPro" id="IPR051120">
    <property type="entry name" value="ABC_AA/LPS_Transport"/>
</dbReference>
<accession>A0A2T4Z045</accession>
<dbReference type="PANTHER" id="PTHR45772:SF8">
    <property type="entry name" value="HIGH-AFFINITY BRANCHED-CHAIN AMINO ACID TRANSPORT ATP-BINDING PROTEIN"/>
    <property type="match status" value="1"/>
</dbReference>
<dbReference type="AlphaFoldDB" id="A0A2T4Z045"/>
<comment type="caution">
    <text evidence="5">The sequence shown here is derived from an EMBL/GenBank/DDBJ whole genome shotgun (WGS) entry which is preliminary data.</text>
</comment>
<organism evidence="5 6">
    <name type="scientific">Phreatobacter oligotrophus</name>
    <dbReference type="NCBI Taxonomy" id="1122261"/>
    <lineage>
        <taxon>Bacteria</taxon>
        <taxon>Pseudomonadati</taxon>
        <taxon>Pseudomonadota</taxon>
        <taxon>Alphaproteobacteria</taxon>
        <taxon>Hyphomicrobiales</taxon>
        <taxon>Phreatobacteraceae</taxon>
        <taxon>Phreatobacter</taxon>
    </lineage>
</organism>
<gene>
    <name evidence="5" type="ORF">C8P69_107114</name>
</gene>
<keyword evidence="1" id="KW-0813">Transport</keyword>
<dbReference type="NCBIfam" id="TIGR03411">
    <property type="entry name" value="urea_trans_UrtD"/>
    <property type="match status" value="1"/>
</dbReference>
<dbReference type="FunFam" id="3.40.50.300:FF:000421">
    <property type="entry name" value="Branched-chain amino acid ABC transporter ATP-binding protein"/>
    <property type="match status" value="1"/>
</dbReference>
<dbReference type="GO" id="GO:0005886">
    <property type="term" value="C:plasma membrane"/>
    <property type="evidence" value="ECO:0007669"/>
    <property type="project" value="TreeGrafter"/>
</dbReference>
<dbReference type="Proteomes" id="UP000241808">
    <property type="component" value="Unassembled WGS sequence"/>
</dbReference>
<dbReference type="SMART" id="SM00382">
    <property type="entry name" value="AAA"/>
    <property type="match status" value="1"/>
</dbReference>
<dbReference type="SUPFAM" id="SSF52540">
    <property type="entry name" value="P-loop containing nucleoside triphosphate hydrolases"/>
    <property type="match status" value="1"/>
</dbReference>
<dbReference type="GO" id="GO:0005524">
    <property type="term" value="F:ATP binding"/>
    <property type="evidence" value="ECO:0007669"/>
    <property type="project" value="UniProtKB-KW"/>
</dbReference>
<reference evidence="5 6" key="1">
    <citation type="submission" date="2018-04" db="EMBL/GenBank/DDBJ databases">
        <title>Genomic Encyclopedia of Archaeal and Bacterial Type Strains, Phase II (KMG-II): from individual species to whole genera.</title>
        <authorList>
            <person name="Goeker M."/>
        </authorList>
    </citation>
    <scope>NUCLEOTIDE SEQUENCE [LARGE SCALE GENOMIC DNA]</scope>
    <source>
        <strain evidence="5 6">DSM 25521</strain>
    </source>
</reference>
<dbReference type="PROSITE" id="PS50893">
    <property type="entry name" value="ABC_TRANSPORTER_2"/>
    <property type="match status" value="1"/>
</dbReference>
<dbReference type="Gene3D" id="3.40.50.300">
    <property type="entry name" value="P-loop containing nucleotide triphosphate hydrolases"/>
    <property type="match status" value="1"/>
</dbReference>
<dbReference type="InterPro" id="IPR003593">
    <property type="entry name" value="AAA+_ATPase"/>
</dbReference>
<name>A0A2T4Z045_9HYPH</name>
<sequence length="269" mass="29283">MLIDPMETQLPTEPVKAIERPQVVTQSLLYLDGVSVSFDGFRAINNLSLVIAPGEMRAIIGPNGAGKTTMMDIITGKTKPDTGDVIFAGEVDLTRLDETAIANLGIGRKFQKPTVFESHTVEDNVDMAVKADRTVFGTLFQRRSAEIARRVDEILGIVRLGDHRKRLAGDLSHGQKQWLEIGMLLAQDPKLLLVDEPAAGMTDVETAATADLLKDIAKTHSVVVVEHDMGFIRDLGVKVTCLHEGSVLAEGSLDQVSADERVIEVYLGR</sequence>
<dbReference type="InterPro" id="IPR017781">
    <property type="entry name" value="ABC_transptr_urea_ATP-bd_UrtD"/>
</dbReference>
<dbReference type="Pfam" id="PF00005">
    <property type="entry name" value="ABC_tran"/>
    <property type="match status" value="1"/>
</dbReference>
<evidence type="ECO:0000313" key="6">
    <source>
        <dbReference type="Proteomes" id="UP000241808"/>
    </source>
</evidence>
<keyword evidence="2" id="KW-0547">Nucleotide-binding</keyword>
<keyword evidence="6" id="KW-1185">Reference proteome</keyword>
<protein>
    <submittedName>
        <fullName evidence="5">Urea transport system ATP-binding protein</fullName>
    </submittedName>
</protein>
<dbReference type="PANTHER" id="PTHR45772">
    <property type="entry name" value="CONSERVED COMPONENT OF ABC TRANSPORTER FOR NATURAL AMINO ACIDS-RELATED"/>
    <property type="match status" value="1"/>
</dbReference>